<dbReference type="SUPFAM" id="SSF48498">
    <property type="entry name" value="Tetracyclin repressor-like, C-terminal domain"/>
    <property type="match status" value="1"/>
</dbReference>
<dbReference type="Proteomes" id="UP000627838">
    <property type="component" value="Unassembled WGS sequence"/>
</dbReference>
<dbReference type="Pfam" id="PF00440">
    <property type="entry name" value="TetR_N"/>
    <property type="match status" value="1"/>
</dbReference>
<organism evidence="6 7">
    <name type="scientific">Actinomadura algeriensis</name>
    <dbReference type="NCBI Taxonomy" id="1679523"/>
    <lineage>
        <taxon>Bacteria</taxon>
        <taxon>Bacillati</taxon>
        <taxon>Actinomycetota</taxon>
        <taxon>Actinomycetes</taxon>
        <taxon>Streptosporangiales</taxon>
        <taxon>Thermomonosporaceae</taxon>
        <taxon>Actinomadura</taxon>
    </lineage>
</organism>
<dbReference type="Gene3D" id="1.10.10.60">
    <property type="entry name" value="Homeodomain-like"/>
    <property type="match status" value="1"/>
</dbReference>
<evidence type="ECO:0000256" key="2">
    <source>
        <dbReference type="ARBA" id="ARBA00023125"/>
    </source>
</evidence>
<evidence type="ECO:0000313" key="6">
    <source>
        <dbReference type="EMBL" id="MBE1536848.1"/>
    </source>
</evidence>
<dbReference type="PANTHER" id="PTHR30055:SF234">
    <property type="entry name" value="HTH-TYPE TRANSCRIPTIONAL REGULATOR BETI"/>
    <property type="match status" value="1"/>
</dbReference>
<feature type="DNA-binding region" description="H-T-H motif" evidence="4">
    <location>
        <begin position="52"/>
        <end position="71"/>
    </location>
</feature>
<dbReference type="InterPro" id="IPR036271">
    <property type="entry name" value="Tet_transcr_reg_TetR-rel_C_sf"/>
</dbReference>
<dbReference type="InterPro" id="IPR001647">
    <property type="entry name" value="HTH_TetR"/>
</dbReference>
<sequence>MSESNVAAVPWAEHAADRSPMVQRWRTRNMQQTRTMVEAAQRLITEKGGQWTTQELAKEAGVALQTFYRHFGGKDQLLLAVLEDMIERQSAVYEATTNDLANPVERLRQFIVSALESVGSGRGSAAARFITAEHWRLLQLFPEDVSRATRPFVDMVARELEAARRAELLDPVDVEHDAEFLTKLVMSVFHHYAFVSTGETAEAIADRLWKFCLTGIGGRADTAGGT</sequence>
<dbReference type="InterPro" id="IPR009057">
    <property type="entry name" value="Homeodomain-like_sf"/>
</dbReference>
<dbReference type="SUPFAM" id="SSF46689">
    <property type="entry name" value="Homeodomain-like"/>
    <property type="match status" value="1"/>
</dbReference>
<accession>A0ABR9K2B1</accession>
<name>A0ABR9K2B1_9ACTN</name>
<dbReference type="PANTHER" id="PTHR30055">
    <property type="entry name" value="HTH-TYPE TRANSCRIPTIONAL REGULATOR RUTR"/>
    <property type="match status" value="1"/>
</dbReference>
<reference evidence="6 7" key="1">
    <citation type="submission" date="2020-10" db="EMBL/GenBank/DDBJ databases">
        <title>Sequencing the genomes of 1000 actinobacteria strains.</title>
        <authorList>
            <person name="Klenk H.-P."/>
        </authorList>
    </citation>
    <scope>NUCLEOTIDE SEQUENCE [LARGE SCALE GENOMIC DNA]</scope>
    <source>
        <strain evidence="6 7">DSM 46744</strain>
    </source>
</reference>
<gene>
    <name evidence="6" type="ORF">H4W34_006681</name>
</gene>
<keyword evidence="1" id="KW-0805">Transcription regulation</keyword>
<comment type="caution">
    <text evidence="6">The sequence shown here is derived from an EMBL/GenBank/DDBJ whole genome shotgun (WGS) entry which is preliminary data.</text>
</comment>
<dbReference type="PRINTS" id="PR00455">
    <property type="entry name" value="HTHTETR"/>
</dbReference>
<keyword evidence="7" id="KW-1185">Reference proteome</keyword>
<evidence type="ECO:0000256" key="3">
    <source>
        <dbReference type="ARBA" id="ARBA00023163"/>
    </source>
</evidence>
<feature type="domain" description="HTH tetR-type" evidence="5">
    <location>
        <begin position="30"/>
        <end position="89"/>
    </location>
</feature>
<evidence type="ECO:0000256" key="1">
    <source>
        <dbReference type="ARBA" id="ARBA00023015"/>
    </source>
</evidence>
<proteinExistence type="predicted"/>
<dbReference type="RefSeq" id="WP_318784480.1">
    <property type="nucleotide sequence ID" value="NZ_JADBDZ010000001.1"/>
</dbReference>
<evidence type="ECO:0000259" key="5">
    <source>
        <dbReference type="PROSITE" id="PS50977"/>
    </source>
</evidence>
<keyword evidence="2 4" id="KW-0238">DNA-binding</keyword>
<evidence type="ECO:0000256" key="4">
    <source>
        <dbReference type="PROSITE-ProRule" id="PRU00335"/>
    </source>
</evidence>
<dbReference type="EMBL" id="JADBDZ010000001">
    <property type="protein sequence ID" value="MBE1536848.1"/>
    <property type="molecule type" value="Genomic_DNA"/>
</dbReference>
<protein>
    <submittedName>
        <fullName evidence="6">AcrR family transcriptional regulator</fullName>
    </submittedName>
</protein>
<evidence type="ECO:0000313" key="7">
    <source>
        <dbReference type="Proteomes" id="UP000627838"/>
    </source>
</evidence>
<dbReference type="Gene3D" id="1.10.357.10">
    <property type="entry name" value="Tetracycline Repressor, domain 2"/>
    <property type="match status" value="1"/>
</dbReference>
<dbReference type="InterPro" id="IPR050109">
    <property type="entry name" value="HTH-type_TetR-like_transc_reg"/>
</dbReference>
<dbReference type="PROSITE" id="PS50977">
    <property type="entry name" value="HTH_TETR_2"/>
    <property type="match status" value="1"/>
</dbReference>
<keyword evidence="3" id="KW-0804">Transcription</keyword>